<accession>F0JDH6</accession>
<dbReference type="Pfam" id="PF06119">
    <property type="entry name" value="NIDO"/>
    <property type="match status" value="2"/>
</dbReference>
<dbReference type="PANTHER" id="PTHR13802">
    <property type="entry name" value="MUCIN 4-RELATED"/>
    <property type="match status" value="1"/>
</dbReference>
<dbReference type="SMART" id="SM00539">
    <property type="entry name" value="NIDO"/>
    <property type="match status" value="1"/>
</dbReference>
<dbReference type="InterPro" id="IPR003886">
    <property type="entry name" value="NIDO_dom"/>
</dbReference>
<dbReference type="eggNOG" id="COG3468">
    <property type="taxonomic scope" value="Bacteria"/>
</dbReference>
<dbReference type="InterPro" id="IPR013424">
    <property type="entry name" value="Ice-binding_C"/>
</dbReference>
<keyword evidence="3" id="KW-1185">Reference proteome</keyword>
<proteinExistence type="predicted"/>
<reference evidence="2 3" key="1">
    <citation type="journal article" date="2011" name="J. Bacteriol.">
        <title>Genome sequence of the mercury-methylating strain Desulfovibrio desulfuricans ND132.</title>
        <authorList>
            <person name="Brown S.D."/>
            <person name="Gilmour C.C."/>
            <person name="Kucken A.M."/>
            <person name="Wall J.D."/>
            <person name="Elias D.A."/>
            <person name="Brandt C.C."/>
            <person name="Podar M."/>
            <person name="Chertkov O."/>
            <person name="Held B."/>
            <person name="Bruce D.C."/>
            <person name="Detter J.C."/>
            <person name="Tapia R."/>
            <person name="Han C.S."/>
            <person name="Goodwin L.A."/>
            <person name="Cheng J.F."/>
            <person name="Pitluck S."/>
            <person name="Woyke T."/>
            <person name="Mikhailova N."/>
            <person name="Ivanova N.N."/>
            <person name="Han J."/>
            <person name="Lucas S."/>
            <person name="Lapidus A.L."/>
            <person name="Land M.L."/>
            <person name="Hauser L.J."/>
            <person name="Palumbo A.V."/>
        </authorList>
    </citation>
    <scope>NUCLEOTIDE SEQUENCE [LARGE SCALE GENOMIC DNA]</scope>
    <source>
        <strain evidence="2 3">ND132</strain>
    </source>
</reference>
<dbReference type="InterPro" id="IPR051495">
    <property type="entry name" value="Epithelial_Barrier/Signaling"/>
</dbReference>
<dbReference type="NCBIfam" id="TIGR02595">
    <property type="entry name" value="PEP_CTERM"/>
    <property type="match status" value="1"/>
</dbReference>
<dbReference type="OrthoDB" id="5513561at2"/>
<organism evidence="2 3">
    <name type="scientific">Pseudodesulfovibrio mercurii</name>
    <dbReference type="NCBI Taxonomy" id="641491"/>
    <lineage>
        <taxon>Bacteria</taxon>
        <taxon>Pseudomonadati</taxon>
        <taxon>Thermodesulfobacteriota</taxon>
        <taxon>Desulfovibrionia</taxon>
        <taxon>Desulfovibrionales</taxon>
        <taxon>Desulfovibrionaceae</taxon>
    </lineage>
</organism>
<dbReference type="PANTHER" id="PTHR13802:SF65">
    <property type="entry name" value="NIDOGEN"/>
    <property type="match status" value="1"/>
</dbReference>
<dbReference type="RefSeq" id="WP_014320773.1">
    <property type="nucleotide sequence ID" value="NC_016803.1"/>
</dbReference>
<dbReference type="STRING" id="641491.DND132_0127"/>
<name>F0JDH6_9BACT</name>
<feature type="domain" description="NIDO" evidence="1">
    <location>
        <begin position="58"/>
        <end position="243"/>
    </location>
</feature>
<sequence precursor="true">MKIRIQLALIVMTVFIFGAMASTAEASVIRTGLFTASTLAANDDGSTGEVAIGFDVNFFGNTLSTLYVNNNGNVTFGSPMSTYTPSGLSGVSRPIIAPFFADVDTRAGNVLTYGTNTVNGHSAFGVDWINVGYFAYHTDLLNSFQLILIDRSDIAAGDFDIEFNYDQIQWETGDASGGSGGVGGTSAAAGYSNGLSDEDLVYYQLAGSLVNGAFLDGGVNALAENSNIGVTGRYLFNVRNGVVIEPPTTVPEPSAFLLLGAGLCGLVAFGRKRFIRK</sequence>
<dbReference type="EMBL" id="CP003220">
    <property type="protein sequence ID" value="EGB13345.1"/>
    <property type="molecule type" value="Genomic_DNA"/>
</dbReference>
<dbReference type="AlphaFoldDB" id="F0JDH6"/>
<dbReference type="HOGENOM" id="CLU_083614_0_0_7"/>
<dbReference type="Proteomes" id="UP000007845">
    <property type="component" value="Chromosome"/>
</dbReference>
<dbReference type="GO" id="GO:0007160">
    <property type="term" value="P:cell-matrix adhesion"/>
    <property type="evidence" value="ECO:0007669"/>
    <property type="project" value="InterPro"/>
</dbReference>
<protein>
    <recommendedName>
        <fullName evidence="1">NIDO domain-containing protein</fullName>
    </recommendedName>
</protein>
<dbReference type="Pfam" id="PF07589">
    <property type="entry name" value="PEP-CTERM"/>
    <property type="match status" value="1"/>
</dbReference>
<evidence type="ECO:0000259" key="1">
    <source>
        <dbReference type="SMART" id="SM00539"/>
    </source>
</evidence>
<dbReference type="KEGG" id="ddn:DND132_0127"/>
<evidence type="ECO:0000313" key="2">
    <source>
        <dbReference type="EMBL" id="EGB13345.1"/>
    </source>
</evidence>
<gene>
    <name evidence="2" type="ORF">DND132_0127</name>
</gene>
<evidence type="ECO:0000313" key="3">
    <source>
        <dbReference type="Proteomes" id="UP000007845"/>
    </source>
</evidence>